<evidence type="ECO:0000313" key="2">
    <source>
        <dbReference type="EMBL" id="KAE9603000.1"/>
    </source>
</evidence>
<name>A0A6A4PNF6_LUPAL</name>
<gene>
    <name evidence="2" type="ORF">Lalb_Chr12g0205611</name>
</gene>
<sequence length="572" mass="64976">MSRCFPFPPPGYEKKARTYEVDLLKKEKHREKTHKKEKKDKEKKESKEKKEKERRDGKDKEKKDKKEKRRDKKKEKDKHKDKGRDRDKSKIGTSGDNGFPGQAVDSNAGEPHQNEINQSDRNGILFADKLAKQYISHNGEKARENNHLAENKDSKFLLEFDRRLKDNNGGAGNQFVQKFSNTNNHRKDDGTVKLVAKGNDTWPGSKEKLEDMDLDANKSDRKGIRAEVQPIGNATFQSHGGNFHPRVDGNPGLLEKNFDRTMEAAVEGKGMVKEKKDEGKEKKVKEKKDEGKDRVKEKKDDKRRDKKKDKEKEEKKGHGKDKDRDKAKKKKEKVKEHNELKNTDQNNLKESNKVAPTGLNSFTQVSRNSHENAVSAENIRKRKEIESNGVPRANGNWPNKLPKPSPSHPFTENGKILEPCHVSIPNASCRPGVTTSVKLDNKEYKINGFIKAPPPFAASSNKAQIATEPIVPVTEAPAKPPDPDVKFLSQVTEASAIPPHPDAKYISQVYSVPKMEAWSDFDDQEWLFGSSSSQERKPVVKSSEVEDTRRVWAEALHIETADVYALPYVVPY</sequence>
<feature type="compositionally biased region" description="Basic and acidic residues" evidence="1">
    <location>
        <begin position="78"/>
        <end position="90"/>
    </location>
</feature>
<dbReference type="PANTHER" id="PTHR34660:SF3">
    <property type="entry name" value="RRM DOMAIN-CONTAINING PROTEIN"/>
    <property type="match status" value="1"/>
</dbReference>
<dbReference type="PANTHER" id="PTHR34660">
    <property type="entry name" value="MYB-LIKE PROTEIN X"/>
    <property type="match status" value="1"/>
</dbReference>
<protein>
    <recommendedName>
        <fullName evidence="4">Myb-like protein X</fullName>
    </recommendedName>
</protein>
<feature type="compositionally biased region" description="Polar residues" evidence="1">
    <location>
        <begin position="358"/>
        <end position="367"/>
    </location>
</feature>
<feature type="compositionally biased region" description="Basic and acidic residues" evidence="1">
    <location>
        <begin position="333"/>
        <end position="342"/>
    </location>
</feature>
<feature type="region of interest" description="Disordered" evidence="1">
    <location>
        <begin position="234"/>
        <end position="414"/>
    </location>
</feature>
<dbReference type="AlphaFoldDB" id="A0A6A4PNF6"/>
<feature type="region of interest" description="Disordered" evidence="1">
    <location>
        <begin position="1"/>
        <end position="124"/>
    </location>
</feature>
<organism evidence="2 3">
    <name type="scientific">Lupinus albus</name>
    <name type="common">White lupine</name>
    <name type="synonym">Lupinus termis</name>
    <dbReference type="NCBI Taxonomy" id="3870"/>
    <lineage>
        <taxon>Eukaryota</taxon>
        <taxon>Viridiplantae</taxon>
        <taxon>Streptophyta</taxon>
        <taxon>Embryophyta</taxon>
        <taxon>Tracheophyta</taxon>
        <taxon>Spermatophyta</taxon>
        <taxon>Magnoliopsida</taxon>
        <taxon>eudicotyledons</taxon>
        <taxon>Gunneridae</taxon>
        <taxon>Pentapetalae</taxon>
        <taxon>rosids</taxon>
        <taxon>fabids</taxon>
        <taxon>Fabales</taxon>
        <taxon>Fabaceae</taxon>
        <taxon>Papilionoideae</taxon>
        <taxon>50 kb inversion clade</taxon>
        <taxon>genistoids sensu lato</taxon>
        <taxon>core genistoids</taxon>
        <taxon>Genisteae</taxon>
        <taxon>Lupinus</taxon>
    </lineage>
</organism>
<evidence type="ECO:0000313" key="3">
    <source>
        <dbReference type="Proteomes" id="UP000447434"/>
    </source>
</evidence>
<feature type="compositionally biased region" description="Basic residues" evidence="1">
    <location>
        <begin position="65"/>
        <end position="77"/>
    </location>
</feature>
<feature type="compositionally biased region" description="Basic and acidic residues" evidence="1">
    <location>
        <begin position="12"/>
        <end position="25"/>
    </location>
</feature>
<proteinExistence type="predicted"/>
<keyword evidence="3" id="KW-1185">Reference proteome</keyword>
<dbReference type="OrthoDB" id="1913135at2759"/>
<feature type="compositionally biased region" description="Basic residues" evidence="1">
    <location>
        <begin position="26"/>
        <end position="38"/>
    </location>
</feature>
<reference evidence="3" key="1">
    <citation type="journal article" date="2020" name="Nat. Commun.">
        <title>Genome sequence of the cluster root forming white lupin.</title>
        <authorList>
            <person name="Hufnagel B."/>
            <person name="Marques A."/>
            <person name="Soriano A."/>
            <person name="Marques L."/>
            <person name="Divol F."/>
            <person name="Doumas P."/>
            <person name="Sallet E."/>
            <person name="Mancinotti D."/>
            <person name="Carrere S."/>
            <person name="Marande W."/>
            <person name="Arribat S."/>
            <person name="Keller J."/>
            <person name="Huneau C."/>
            <person name="Blein T."/>
            <person name="Aime D."/>
            <person name="Laguerre M."/>
            <person name="Taylor J."/>
            <person name="Schubert V."/>
            <person name="Nelson M."/>
            <person name="Geu-Flores F."/>
            <person name="Crespi M."/>
            <person name="Gallardo-Guerrero K."/>
            <person name="Delaux P.-M."/>
            <person name="Salse J."/>
            <person name="Berges H."/>
            <person name="Guyot R."/>
            <person name="Gouzy J."/>
            <person name="Peret B."/>
        </authorList>
    </citation>
    <scope>NUCLEOTIDE SEQUENCE [LARGE SCALE GENOMIC DNA]</scope>
    <source>
        <strain evidence="3">cv. Amiga</strain>
    </source>
</reference>
<accession>A0A6A4PNF6</accession>
<feature type="compositionally biased region" description="Basic and acidic residues" evidence="1">
    <location>
        <begin position="39"/>
        <end position="64"/>
    </location>
</feature>
<comment type="caution">
    <text evidence="2">The sequence shown here is derived from an EMBL/GenBank/DDBJ whole genome shotgun (WGS) entry which is preliminary data.</text>
</comment>
<evidence type="ECO:0000256" key="1">
    <source>
        <dbReference type="SAM" id="MobiDB-lite"/>
    </source>
</evidence>
<feature type="compositionally biased region" description="Pro residues" evidence="1">
    <location>
        <begin position="1"/>
        <end position="11"/>
    </location>
</feature>
<evidence type="ECO:0008006" key="4">
    <source>
        <dbReference type="Google" id="ProtNLM"/>
    </source>
</evidence>
<dbReference type="Proteomes" id="UP000447434">
    <property type="component" value="Chromosome 12"/>
</dbReference>
<feature type="compositionally biased region" description="Basic and acidic residues" evidence="1">
    <location>
        <begin position="270"/>
        <end position="326"/>
    </location>
</feature>
<dbReference type="EMBL" id="WOCE01000012">
    <property type="protein sequence ID" value="KAE9603000.1"/>
    <property type="molecule type" value="Genomic_DNA"/>
</dbReference>